<comment type="caution">
    <text evidence="6">The sequence shown here is derived from an EMBL/GenBank/DDBJ whole genome shotgun (WGS) entry which is preliminary data.</text>
</comment>
<name>A0A1J9QEV2_9EURO</name>
<feature type="repeat" description="ANK" evidence="2">
    <location>
        <begin position="1101"/>
        <end position="1133"/>
    </location>
</feature>
<dbReference type="VEuPathDB" id="FungiDB:AJ78_05849"/>
<dbReference type="GO" id="GO:0009116">
    <property type="term" value="P:nucleoside metabolic process"/>
    <property type="evidence" value="ECO:0007669"/>
    <property type="project" value="InterPro"/>
</dbReference>
<dbReference type="PROSITE" id="PS50088">
    <property type="entry name" value="ANK_REPEAT"/>
    <property type="match status" value="6"/>
</dbReference>
<dbReference type="Gene3D" id="3.40.50.1580">
    <property type="entry name" value="Nucleoside phosphorylase domain"/>
    <property type="match status" value="1"/>
</dbReference>
<feature type="repeat" description="ANK" evidence="2">
    <location>
        <begin position="1068"/>
        <end position="1100"/>
    </location>
</feature>
<dbReference type="InterPro" id="IPR000845">
    <property type="entry name" value="Nucleoside_phosphorylase_d"/>
</dbReference>
<dbReference type="Pfam" id="PF24883">
    <property type="entry name" value="NPHP3_N"/>
    <property type="match status" value="1"/>
</dbReference>
<dbReference type="STRING" id="1447872.A0A1J9QEV2"/>
<dbReference type="InterPro" id="IPR027417">
    <property type="entry name" value="P-loop_NTPase"/>
</dbReference>
<proteinExistence type="predicted"/>
<keyword evidence="2" id="KW-0040">ANK repeat</keyword>
<keyword evidence="7" id="KW-1185">Reference proteome</keyword>
<accession>A0A1J9QEV2</accession>
<evidence type="ECO:0000259" key="4">
    <source>
        <dbReference type="Pfam" id="PF22939"/>
    </source>
</evidence>
<reference evidence="6 7" key="1">
    <citation type="submission" date="2015-07" db="EMBL/GenBank/DDBJ databases">
        <title>Emmonsia species relationships and genome sequence.</title>
        <authorList>
            <consortium name="The Broad Institute Genomics Platform"/>
            <person name="Cuomo C.A."/>
            <person name="Munoz J.F."/>
            <person name="Imamovic A."/>
            <person name="Priest M.E."/>
            <person name="Young S."/>
            <person name="Clay O.K."/>
            <person name="McEwen J.G."/>
        </authorList>
    </citation>
    <scope>NUCLEOTIDE SEQUENCE [LARGE SCALE GENOMIC DNA]</scope>
    <source>
        <strain evidence="6 7">UAMH 9510</strain>
    </source>
</reference>
<dbReference type="Gene3D" id="1.25.40.20">
    <property type="entry name" value="Ankyrin repeat-containing domain"/>
    <property type="match status" value="1"/>
</dbReference>
<dbReference type="Proteomes" id="UP000182235">
    <property type="component" value="Unassembled WGS sequence"/>
</dbReference>
<dbReference type="Gene3D" id="3.40.50.300">
    <property type="entry name" value="P-loop containing nucleotide triphosphate hydrolases"/>
    <property type="match status" value="1"/>
</dbReference>
<dbReference type="InterPro" id="IPR036770">
    <property type="entry name" value="Ankyrin_rpt-contain_sf"/>
</dbReference>
<evidence type="ECO:0000259" key="3">
    <source>
        <dbReference type="Pfam" id="PF01048"/>
    </source>
</evidence>
<protein>
    <submittedName>
        <fullName evidence="6">Uncharacterized protein</fullName>
    </submittedName>
</protein>
<dbReference type="InterPro" id="IPR056884">
    <property type="entry name" value="NPHP3-like_N"/>
</dbReference>
<organism evidence="6 7">
    <name type="scientific">Emergomyces pasteurianus Ep9510</name>
    <dbReference type="NCBI Taxonomy" id="1447872"/>
    <lineage>
        <taxon>Eukaryota</taxon>
        <taxon>Fungi</taxon>
        <taxon>Dikarya</taxon>
        <taxon>Ascomycota</taxon>
        <taxon>Pezizomycotina</taxon>
        <taxon>Eurotiomycetes</taxon>
        <taxon>Eurotiomycetidae</taxon>
        <taxon>Onygenales</taxon>
        <taxon>Ajellomycetaceae</taxon>
        <taxon>Emergomyces</taxon>
    </lineage>
</organism>
<evidence type="ECO:0000256" key="2">
    <source>
        <dbReference type="PROSITE-ProRule" id="PRU00023"/>
    </source>
</evidence>
<keyword evidence="1" id="KW-0677">Repeat</keyword>
<sequence length="1223" mass="136691">MAPSTKGLQHQDYTIAWICALPLERAAAEAMLDEKHPDLPISPQDENTYILGRICAHNVVILCLPSGVYGTTAATALVSQMRFTFQTIRFGLMVGIGGGVTSKETDIRLGDIVVSKPTREFGGVIQYDYGKTVQDGRFARSGILNKPPRVVLTAVSRLQAAHKLGPNKISSFISKAVARSPAFEPLSRYPGESLDVLFESGYEHPESENTCDNCDLIRSVKRTPRGGHDPIIHYGLIASGNQVMKHGRTRDKLAQELGVLCFEMEAAGLMDVIPCLVIRGICDYADSHKNKRWQDYAAAIAAAYAKEVLSVIHAHLVVDEPKIGSSSELYQYQNNNARERKHASSLIVRQSRDEIDNLLLEKISNYDQNKVHRRLFHKRLLGTTQWFLDHPDFKEWLTGNTIPSLWCSGKIGSGKTIVATSVVEELLYRSNEFGVPLVFFYCESEHPESLKGPRILSSFIKQLCQFLKVISRPLRKDIFQDIRRLFKRTQTIPDFEDLEDLFVRLFHYVPNTTYVIDGFDAQGQEDCGKLLKLIQHLFSISSDRRESKCILLSRDQIPGFTDITTLIPGIRHISTSSNVMRDIQTYIETTMTDKTMARKLTSNPSLLDEIKTILLKESSGMFLWVYLQLEILWDTCFTDAQIRSALGRLPKGLEETYRRCAERLVVQDNIAVKVLKWVSFATRPLHIEELKEAVAFTSSDTRWDPEKIPQQDFIAGSCANLVVVDPVDSCVRFAHHSVKQYLERDRGNHIRGYPVSTIQGEMECGKYCLAYLSFSDFNLQLTKHKNEEVTVSLPSPATLMNGVFRSSFIAPFIRVPRSQQAFVPVRIPNVGPTGASYQAKYKFLSYAVSSWALHTKHITTTSSSWERFEQLATNFSSTWNFHPWVHGGRSSQSHLHALFGWAVKEQHEPLLSIALKSRKDLLAVCELPLVGENLPALHLASKLGYHSIVETLLGFCRVNVMDVEGYVPLHHAAEKGHSSIIRLILNTKDSVVDMLSKSDSTPLFLAASNGHASAATVLLEYSGRNVKECAEKGPPSLTPLTAAVRKGHRGVVEVLLRNGISPESGKYLGRTPIFIAIEEGHRDVVEVLLQWGADPDHRDVKGSTPLSTAAKHGDERLVEMLLEKCTIHDPKDDAGHTPFFLASKYGHLETMKLLVDYGADCNSKDSKGKTPLSDAIRRNDMATIGTLLDLGVDLRNVSNFPELSESAQGRLLGGLLRDISLRY</sequence>
<dbReference type="InterPro" id="IPR054471">
    <property type="entry name" value="GPIID_WHD"/>
</dbReference>
<feature type="domain" description="Nephrocystin 3-like N-terminal" evidence="5">
    <location>
        <begin position="382"/>
        <end position="554"/>
    </location>
</feature>
<evidence type="ECO:0000313" key="7">
    <source>
        <dbReference type="Proteomes" id="UP000182235"/>
    </source>
</evidence>
<dbReference type="PROSITE" id="PS50297">
    <property type="entry name" value="ANK_REP_REGION"/>
    <property type="match status" value="4"/>
</dbReference>
<evidence type="ECO:0000256" key="1">
    <source>
        <dbReference type="ARBA" id="ARBA00022737"/>
    </source>
</evidence>
<dbReference type="EMBL" id="LGRN01000275">
    <property type="protein sequence ID" value="OJD13717.1"/>
    <property type="molecule type" value="Genomic_DNA"/>
</dbReference>
<dbReference type="AlphaFoldDB" id="A0A1J9QEV2"/>
<gene>
    <name evidence="6" type="ORF">AJ78_05849</name>
</gene>
<dbReference type="Pfam" id="PF22939">
    <property type="entry name" value="WHD_GPIID"/>
    <property type="match status" value="1"/>
</dbReference>
<dbReference type="PRINTS" id="PR01415">
    <property type="entry name" value="ANKYRIN"/>
</dbReference>
<dbReference type="SUPFAM" id="SSF48403">
    <property type="entry name" value="Ankyrin repeat"/>
    <property type="match status" value="1"/>
</dbReference>
<dbReference type="SMART" id="SM00248">
    <property type="entry name" value="ANK"/>
    <property type="match status" value="8"/>
</dbReference>
<dbReference type="InterPro" id="IPR053137">
    <property type="entry name" value="NLR-like"/>
</dbReference>
<dbReference type="PANTHER" id="PTHR46082:SF11">
    <property type="entry name" value="AAA+ ATPASE DOMAIN-CONTAINING PROTEIN-RELATED"/>
    <property type="match status" value="1"/>
</dbReference>
<feature type="domain" description="Nucleoside phosphorylase" evidence="3">
    <location>
        <begin position="14"/>
        <end position="298"/>
    </location>
</feature>
<feature type="domain" description="GPI inositol-deacylase winged helix" evidence="4">
    <location>
        <begin position="669"/>
        <end position="745"/>
    </location>
</feature>
<evidence type="ECO:0000259" key="5">
    <source>
        <dbReference type="Pfam" id="PF24883"/>
    </source>
</evidence>
<evidence type="ECO:0000313" key="6">
    <source>
        <dbReference type="EMBL" id="OJD13717.1"/>
    </source>
</evidence>
<dbReference type="SUPFAM" id="SSF53167">
    <property type="entry name" value="Purine and uridine phosphorylases"/>
    <property type="match status" value="1"/>
</dbReference>
<dbReference type="InterPro" id="IPR002110">
    <property type="entry name" value="Ankyrin_rpt"/>
</dbReference>
<feature type="repeat" description="ANK" evidence="2">
    <location>
        <begin position="1035"/>
        <end position="1067"/>
    </location>
</feature>
<dbReference type="GO" id="GO:0003824">
    <property type="term" value="F:catalytic activity"/>
    <property type="evidence" value="ECO:0007669"/>
    <property type="project" value="InterPro"/>
</dbReference>
<dbReference type="OrthoDB" id="1577640at2759"/>
<dbReference type="Pfam" id="PF12796">
    <property type="entry name" value="Ank_2"/>
    <property type="match status" value="3"/>
</dbReference>
<dbReference type="PANTHER" id="PTHR46082">
    <property type="entry name" value="ATP/GTP-BINDING PROTEIN-RELATED"/>
    <property type="match status" value="1"/>
</dbReference>
<dbReference type="SUPFAM" id="SSF52540">
    <property type="entry name" value="P-loop containing nucleoside triphosphate hydrolases"/>
    <property type="match status" value="1"/>
</dbReference>
<dbReference type="InterPro" id="IPR035994">
    <property type="entry name" value="Nucleoside_phosphorylase_sf"/>
</dbReference>
<feature type="repeat" description="ANK" evidence="2">
    <location>
        <begin position="1167"/>
        <end position="1199"/>
    </location>
</feature>
<feature type="repeat" description="ANK" evidence="2">
    <location>
        <begin position="964"/>
        <end position="986"/>
    </location>
</feature>
<dbReference type="Pfam" id="PF01048">
    <property type="entry name" value="PNP_UDP_1"/>
    <property type="match status" value="1"/>
</dbReference>
<feature type="repeat" description="ANK" evidence="2">
    <location>
        <begin position="1134"/>
        <end position="1166"/>
    </location>
</feature>